<sequence length="65" mass="7250">MIVPTLRVGMQPGTLRVPSKAERGASVEAFPRRAWERSVSQFPFPQRLTTAARSLQQNGLTWLLG</sequence>
<gene>
    <name evidence="1" type="ORF">PS880_02446</name>
</gene>
<reference evidence="1 2" key="1">
    <citation type="submission" date="2019-09" db="EMBL/GenBank/DDBJ databases">
        <authorList>
            <person name="Chandra G."/>
            <person name="Truman W A."/>
        </authorList>
    </citation>
    <scope>NUCLEOTIDE SEQUENCE [LARGE SCALE GENOMIC DNA]</scope>
    <source>
        <strain evidence="1">PS880</strain>
    </source>
</reference>
<name>A0A5E7KD78_PSEFL</name>
<accession>A0A5E7KD78</accession>
<dbReference type="EMBL" id="CABVIH010000011">
    <property type="protein sequence ID" value="VVO93793.1"/>
    <property type="molecule type" value="Genomic_DNA"/>
</dbReference>
<evidence type="ECO:0000313" key="2">
    <source>
        <dbReference type="Proteomes" id="UP000375525"/>
    </source>
</evidence>
<dbReference type="Proteomes" id="UP000375525">
    <property type="component" value="Unassembled WGS sequence"/>
</dbReference>
<evidence type="ECO:0000313" key="1">
    <source>
        <dbReference type="EMBL" id="VVO93793.1"/>
    </source>
</evidence>
<organism evidence="1 2">
    <name type="scientific">Pseudomonas fluorescens</name>
    <dbReference type="NCBI Taxonomy" id="294"/>
    <lineage>
        <taxon>Bacteria</taxon>
        <taxon>Pseudomonadati</taxon>
        <taxon>Pseudomonadota</taxon>
        <taxon>Gammaproteobacteria</taxon>
        <taxon>Pseudomonadales</taxon>
        <taxon>Pseudomonadaceae</taxon>
        <taxon>Pseudomonas</taxon>
    </lineage>
</organism>
<proteinExistence type="predicted"/>
<dbReference type="AlphaFoldDB" id="A0A5E7KD78"/>
<protein>
    <submittedName>
        <fullName evidence="1">Uncharacterized protein</fullName>
    </submittedName>
</protein>